<organism evidence="1 2">
    <name type="scientific">Tardiphaga alba</name>
    <dbReference type="NCBI Taxonomy" id="340268"/>
    <lineage>
        <taxon>Bacteria</taxon>
        <taxon>Pseudomonadati</taxon>
        <taxon>Pseudomonadota</taxon>
        <taxon>Alphaproteobacteria</taxon>
        <taxon>Hyphomicrobiales</taxon>
        <taxon>Nitrobacteraceae</taxon>
        <taxon>Tardiphaga</taxon>
    </lineage>
</organism>
<keyword evidence="2" id="KW-1185">Reference proteome</keyword>
<sequence length="72" mass="7943">MADPITIDELNLSVELVKGASNIAAIIGCCTDHVYDLAKRSDVPIYKPPGSGRYVAYRSELMRWTRTKTAVT</sequence>
<evidence type="ECO:0008006" key="3">
    <source>
        <dbReference type="Google" id="ProtNLM"/>
    </source>
</evidence>
<proteinExistence type="predicted"/>
<dbReference type="RefSeq" id="WP_211912598.1">
    <property type="nucleotide sequence ID" value="NZ_CP036498.1"/>
</dbReference>
<evidence type="ECO:0000313" key="1">
    <source>
        <dbReference type="EMBL" id="QUS39053.1"/>
    </source>
</evidence>
<reference evidence="1 2" key="1">
    <citation type="submission" date="2019-02" db="EMBL/GenBank/DDBJ databases">
        <title>Emended description of the genus Rhodopseudomonas and description of Rhodopseudomonas albus sp. nov., a non-phototrophic, heavy-metal-tolerant bacterium isolated from garden soil.</title>
        <authorList>
            <person name="Bao Z."/>
            <person name="Cao W.W."/>
            <person name="Sato Y."/>
            <person name="Nishizawa T."/>
            <person name="Zhao J."/>
            <person name="Guo Y."/>
            <person name="Ohta H."/>
        </authorList>
    </citation>
    <scope>NUCLEOTIDE SEQUENCE [LARGE SCALE GENOMIC DNA]</scope>
    <source>
        <strain evidence="1 2">SK50-23</strain>
    </source>
</reference>
<dbReference type="Proteomes" id="UP000682843">
    <property type="component" value="Chromosome"/>
</dbReference>
<evidence type="ECO:0000313" key="2">
    <source>
        <dbReference type="Proteomes" id="UP000682843"/>
    </source>
</evidence>
<name>A0ABX8A5P4_9BRAD</name>
<accession>A0ABX8A5P4</accession>
<dbReference type="EMBL" id="CP036498">
    <property type="protein sequence ID" value="QUS39053.1"/>
    <property type="molecule type" value="Genomic_DNA"/>
</dbReference>
<protein>
    <recommendedName>
        <fullName evidence="3">DNA-binding protein</fullName>
    </recommendedName>
</protein>
<gene>
    <name evidence="1" type="ORF">RPMA_09570</name>
</gene>